<reference evidence="2 3" key="1">
    <citation type="submission" date="2020-04" db="EMBL/GenBank/DDBJ databases">
        <title>Sphingobium sp. AR-3-1 isolated from Arctic soil.</title>
        <authorList>
            <person name="Dahal R.H."/>
            <person name="Chaudhary D.K."/>
        </authorList>
    </citation>
    <scope>NUCLEOTIDE SEQUENCE [LARGE SCALE GENOMIC DNA]</scope>
    <source>
        <strain evidence="2 3">AR-3-1</strain>
    </source>
</reference>
<dbReference type="InterPro" id="IPR009325">
    <property type="entry name" value="DUF983"/>
</dbReference>
<sequence>MPPREAGTIGGEIVLPSSGWAAVLRGTRNRCPRCRQAKLFARFLKPIPHCPACGQDWTHQRADDFPAYVSILLTGHLMAPIIITLVRDFDLSTAALVAIIMPLAMILMIGLLQPAKGAIIALQWWLGMHGFERERPVPPGGEAVP</sequence>
<feature type="transmembrane region" description="Helical" evidence="1">
    <location>
        <begin position="92"/>
        <end position="112"/>
    </location>
</feature>
<keyword evidence="1" id="KW-0472">Membrane</keyword>
<keyword evidence="3" id="KW-1185">Reference proteome</keyword>
<dbReference type="Proteomes" id="UP000519023">
    <property type="component" value="Unassembled WGS sequence"/>
</dbReference>
<evidence type="ECO:0000256" key="1">
    <source>
        <dbReference type="SAM" id="Phobius"/>
    </source>
</evidence>
<proteinExistence type="predicted"/>
<dbReference type="AlphaFoldDB" id="A0A7X9WUP0"/>
<dbReference type="Pfam" id="PF06170">
    <property type="entry name" value="DUF983"/>
    <property type="match status" value="1"/>
</dbReference>
<keyword evidence="1" id="KW-0812">Transmembrane</keyword>
<comment type="caution">
    <text evidence="2">The sequence shown here is derived from an EMBL/GenBank/DDBJ whole genome shotgun (WGS) entry which is preliminary data.</text>
</comment>
<feature type="transmembrane region" description="Helical" evidence="1">
    <location>
        <begin position="65"/>
        <end position="86"/>
    </location>
</feature>
<accession>A0A7X9WUP0</accession>
<gene>
    <name evidence="2" type="ORF">HHL08_08565</name>
</gene>
<protein>
    <submittedName>
        <fullName evidence="2">DUF983 domain-containing protein</fullName>
    </submittedName>
</protein>
<keyword evidence="1" id="KW-1133">Transmembrane helix</keyword>
<dbReference type="EMBL" id="JABBFV010000005">
    <property type="protein sequence ID" value="NML10204.1"/>
    <property type="molecule type" value="Genomic_DNA"/>
</dbReference>
<evidence type="ECO:0000313" key="3">
    <source>
        <dbReference type="Proteomes" id="UP000519023"/>
    </source>
</evidence>
<organism evidence="2 3">
    <name type="scientific">Sphingobium psychrophilum</name>
    <dbReference type="NCBI Taxonomy" id="2728834"/>
    <lineage>
        <taxon>Bacteria</taxon>
        <taxon>Pseudomonadati</taxon>
        <taxon>Pseudomonadota</taxon>
        <taxon>Alphaproteobacteria</taxon>
        <taxon>Sphingomonadales</taxon>
        <taxon>Sphingomonadaceae</taxon>
        <taxon>Sphingobium</taxon>
    </lineage>
</organism>
<name>A0A7X9WUP0_9SPHN</name>
<dbReference type="RefSeq" id="WP_169572639.1">
    <property type="nucleotide sequence ID" value="NZ_JABBFV010000005.1"/>
</dbReference>
<evidence type="ECO:0000313" key="2">
    <source>
        <dbReference type="EMBL" id="NML10204.1"/>
    </source>
</evidence>